<dbReference type="SUPFAM" id="SSF52540">
    <property type="entry name" value="P-loop containing nucleoside triphosphate hydrolases"/>
    <property type="match status" value="1"/>
</dbReference>
<dbReference type="GO" id="GO:0005657">
    <property type="term" value="C:replication fork"/>
    <property type="evidence" value="ECO:0007669"/>
    <property type="project" value="TreeGrafter"/>
</dbReference>
<dbReference type="GO" id="GO:0000724">
    <property type="term" value="P:double-strand break repair via homologous recombination"/>
    <property type="evidence" value="ECO:0007669"/>
    <property type="project" value="InterPro"/>
</dbReference>
<dbReference type="PANTHER" id="PTHR46456:SF1">
    <property type="entry name" value="DNA REPAIR PROTEIN RAD51 HOMOLOG 2"/>
    <property type="match status" value="1"/>
</dbReference>
<keyword evidence="3" id="KW-0934">Plastid</keyword>
<dbReference type="GO" id="GO:0000400">
    <property type="term" value="F:four-way junction DNA binding"/>
    <property type="evidence" value="ECO:0007669"/>
    <property type="project" value="TreeGrafter"/>
</dbReference>
<keyword evidence="7" id="KW-0238">DNA-binding</keyword>
<dbReference type="GO" id="GO:0003697">
    <property type="term" value="F:single-stranded DNA binding"/>
    <property type="evidence" value="ECO:0007669"/>
    <property type="project" value="TreeGrafter"/>
</dbReference>
<dbReference type="SMART" id="SM00382">
    <property type="entry name" value="AAA"/>
    <property type="match status" value="1"/>
</dbReference>
<evidence type="ECO:0000256" key="10">
    <source>
        <dbReference type="ARBA" id="ARBA00023242"/>
    </source>
</evidence>
<dbReference type="PIRSF" id="PIRSF005856">
    <property type="entry name" value="Rad51"/>
    <property type="match status" value="1"/>
</dbReference>
<evidence type="ECO:0000256" key="6">
    <source>
        <dbReference type="ARBA" id="ARBA00022840"/>
    </source>
</evidence>
<comment type="caution">
    <text evidence="12">The sequence shown here is derived from an EMBL/GenBank/DDBJ whole genome shotgun (WGS) entry which is preliminary data.</text>
</comment>
<feature type="domain" description="RecA family profile 1" evidence="11">
    <location>
        <begin position="79"/>
        <end position="280"/>
    </location>
</feature>
<dbReference type="InterPro" id="IPR020588">
    <property type="entry name" value="RecA_ATP-bd"/>
</dbReference>
<keyword evidence="5" id="KW-0227">DNA damage</keyword>
<dbReference type="GO" id="GO:0003690">
    <property type="term" value="F:double-stranded DNA binding"/>
    <property type="evidence" value="ECO:0007669"/>
    <property type="project" value="TreeGrafter"/>
</dbReference>
<evidence type="ECO:0000259" key="11">
    <source>
        <dbReference type="PROSITE" id="PS50162"/>
    </source>
</evidence>
<keyword evidence="4" id="KW-0547">Nucleotide-binding</keyword>
<evidence type="ECO:0000256" key="9">
    <source>
        <dbReference type="ARBA" id="ARBA00023204"/>
    </source>
</evidence>
<dbReference type="EMBL" id="CM035425">
    <property type="protein sequence ID" value="KAH7331753.1"/>
    <property type="molecule type" value="Genomic_DNA"/>
</dbReference>
<dbReference type="InterPro" id="IPR058766">
    <property type="entry name" value="HHH_XRCC3_RAD51B"/>
</dbReference>
<dbReference type="EMBL" id="CM035425">
    <property type="protein sequence ID" value="KAH7331750.1"/>
    <property type="molecule type" value="Genomic_DNA"/>
</dbReference>
<accession>A0A8T2SIP2</accession>
<evidence type="ECO:0000256" key="5">
    <source>
        <dbReference type="ARBA" id="ARBA00022763"/>
    </source>
</evidence>
<dbReference type="Pfam" id="PF08423">
    <property type="entry name" value="Rad51"/>
    <property type="match status" value="1"/>
</dbReference>
<evidence type="ECO:0000256" key="8">
    <source>
        <dbReference type="ARBA" id="ARBA00023172"/>
    </source>
</evidence>
<dbReference type="Gene3D" id="3.40.50.300">
    <property type="entry name" value="P-loop containing nucleotide triphosphate hydrolases"/>
    <property type="match status" value="1"/>
</dbReference>
<evidence type="ECO:0000256" key="1">
    <source>
        <dbReference type="ARBA" id="ARBA00004123"/>
    </source>
</evidence>
<dbReference type="Pfam" id="PF26169">
    <property type="entry name" value="HHH_XRCC3_RpoA"/>
    <property type="match status" value="1"/>
</dbReference>
<dbReference type="AlphaFoldDB" id="A0A8T2SIP2"/>
<dbReference type="InterPro" id="IPR030548">
    <property type="entry name" value="RAD51B"/>
</dbReference>
<dbReference type="OrthoDB" id="5957327at2759"/>
<keyword evidence="13" id="KW-1185">Reference proteome</keyword>
<dbReference type="InterPro" id="IPR016467">
    <property type="entry name" value="DNA_recomb/repair_RecA-like"/>
</dbReference>
<evidence type="ECO:0000313" key="12">
    <source>
        <dbReference type="EMBL" id="KAH7331753.1"/>
    </source>
</evidence>
<protein>
    <recommendedName>
        <fullName evidence="11">RecA family profile 1 domain-containing protein</fullName>
    </recommendedName>
</protein>
<comment type="subcellular location">
    <subcellularLocation>
        <location evidence="1">Nucleus</location>
    </subcellularLocation>
</comment>
<evidence type="ECO:0000256" key="4">
    <source>
        <dbReference type="ARBA" id="ARBA00022741"/>
    </source>
</evidence>
<dbReference type="InterPro" id="IPR027417">
    <property type="entry name" value="P-loop_NTPase"/>
</dbReference>
<dbReference type="GO" id="GO:0033063">
    <property type="term" value="C:Rad51B-Rad51C-Rad51D-XRCC2 complex"/>
    <property type="evidence" value="ECO:0007669"/>
    <property type="project" value="InterPro"/>
</dbReference>
<reference evidence="12" key="1">
    <citation type="submission" date="2021-08" db="EMBL/GenBank/DDBJ databases">
        <title>WGS assembly of Ceratopteris richardii.</title>
        <authorList>
            <person name="Marchant D.B."/>
            <person name="Chen G."/>
            <person name="Jenkins J."/>
            <person name="Shu S."/>
            <person name="Leebens-Mack J."/>
            <person name="Grimwood J."/>
            <person name="Schmutz J."/>
            <person name="Soltis P."/>
            <person name="Soltis D."/>
            <person name="Chen Z.-H."/>
        </authorList>
    </citation>
    <scope>NUCLEOTIDE SEQUENCE</scope>
    <source>
        <strain evidence="12">Whitten #5841</strain>
        <tissue evidence="12">Leaf</tissue>
    </source>
</reference>
<dbReference type="PANTHER" id="PTHR46456">
    <property type="entry name" value="DNA REPAIR PROTEIN RAD51 HOMOLOG 2"/>
    <property type="match status" value="1"/>
</dbReference>
<evidence type="ECO:0000256" key="3">
    <source>
        <dbReference type="ARBA" id="ARBA00022528"/>
    </source>
</evidence>
<sequence length="389" mass="43064">MAGRLISGMQLDAPLSHILHARGILTAKDVLCKPETELMELLDLPLSRIRDVIFQTSIDACPPYRSALALKEERESEEGFGHLPTHLMDIDSALLGGIPFGAITEVVGPAGFGKTQLCLMLCVNAALQKEYGGLDGSVIYYDSEHKFHPGRMAEIAQSRFPHVFSDLNNLRKLATSILVYHPHSLDEFISSLDGLENILIEKKVRLLIVDSIAALLQRWTRKPISEAWASSSDNEVNVAKSNLINVRAHEFGCSSMGWLTSSERYLAEAFRIPILVTNQVRISSNSRFSVSRHNEDADTMVHDPELQLTAALGPSWAHSVNIRIILESIGGQRFLKIAKSPLSPVTVHPYKVTNRGLELIGRDNYTCGGDIMQIHIDDDNIHGSGEWEV</sequence>
<evidence type="ECO:0000313" key="13">
    <source>
        <dbReference type="Proteomes" id="UP000825935"/>
    </source>
</evidence>
<gene>
    <name evidence="12" type="ORF">KP509_20G048900</name>
</gene>
<comment type="similarity">
    <text evidence="2">Belongs to the RecA family. RAD51 subfamily.</text>
</comment>
<keyword evidence="9" id="KW-0234">DNA repair</keyword>
<proteinExistence type="inferred from homology"/>
<dbReference type="GO" id="GO:0005524">
    <property type="term" value="F:ATP binding"/>
    <property type="evidence" value="ECO:0007669"/>
    <property type="project" value="UniProtKB-KW"/>
</dbReference>
<dbReference type="PROSITE" id="PS50162">
    <property type="entry name" value="RECA_2"/>
    <property type="match status" value="1"/>
</dbReference>
<organism evidence="12 13">
    <name type="scientific">Ceratopteris richardii</name>
    <name type="common">Triangle waterfern</name>
    <dbReference type="NCBI Taxonomy" id="49495"/>
    <lineage>
        <taxon>Eukaryota</taxon>
        <taxon>Viridiplantae</taxon>
        <taxon>Streptophyta</taxon>
        <taxon>Embryophyta</taxon>
        <taxon>Tracheophyta</taxon>
        <taxon>Polypodiopsida</taxon>
        <taxon>Polypodiidae</taxon>
        <taxon>Polypodiales</taxon>
        <taxon>Pteridineae</taxon>
        <taxon>Pteridaceae</taxon>
        <taxon>Parkerioideae</taxon>
        <taxon>Ceratopteris</taxon>
    </lineage>
</organism>
<dbReference type="InterPro" id="IPR013632">
    <property type="entry name" value="Rad51_C"/>
</dbReference>
<keyword evidence="8" id="KW-0233">DNA recombination</keyword>
<evidence type="ECO:0000256" key="2">
    <source>
        <dbReference type="ARBA" id="ARBA00007095"/>
    </source>
</evidence>
<name>A0A8T2SIP2_CERRI</name>
<keyword evidence="6" id="KW-0067">ATP-binding</keyword>
<dbReference type="InterPro" id="IPR003593">
    <property type="entry name" value="AAA+_ATPase"/>
</dbReference>
<dbReference type="Proteomes" id="UP000825935">
    <property type="component" value="Chromosome 20"/>
</dbReference>
<evidence type="ECO:0000256" key="7">
    <source>
        <dbReference type="ARBA" id="ARBA00023125"/>
    </source>
</evidence>
<keyword evidence="10" id="KW-0539">Nucleus</keyword>
<dbReference type="OMA" id="IHCQGHN"/>
<dbReference type="GO" id="GO:0140664">
    <property type="term" value="F:ATP-dependent DNA damage sensor activity"/>
    <property type="evidence" value="ECO:0007669"/>
    <property type="project" value="InterPro"/>
</dbReference>
<keyword evidence="3" id="KW-0150">Chloroplast</keyword>